<dbReference type="InterPro" id="IPR038009">
    <property type="entry name" value="GlmU_C_LbH"/>
</dbReference>
<keyword evidence="6 20" id="KW-0963">Cytoplasm</keyword>
<comment type="similarity">
    <text evidence="5 20">In the N-terminal section; belongs to the N-acetylglucosamine-1-phosphate uridyltransferase family.</text>
</comment>
<dbReference type="Pfam" id="PF25087">
    <property type="entry name" value="GMPPB_C"/>
    <property type="match status" value="1"/>
</dbReference>
<evidence type="ECO:0000256" key="11">
    <source>
        <dbReference type="ARBA" id="ARBA00022842"/>
    </source>
</evidence>
<comment type="cofactor">
    <cofactor evidence="20">
        <name>Mg(2+)</name>
        <dbReference type="ChEBI" id="CHEBI:18420"/>
    </cofactor>
    <text evidence="20">Binds 1 Mg(2+) ion per subunit.</text>
</comment>
<dbReference type="GO" id="GO:0003977">
    <property type="term" value="F:UDP-N-acetylglucosamine diphosphorylase activity"/>
    <property type="evidence" value="ECO:0007669"/>
    <property type="project" value="UniProtKB-UniRule"/>
</dbReference>
<keyword evidence="15 20" id="KW-0012">Acyltransferase</keyword>
<evidence type="ECO:0000256" key="14">
    <source>
        <dbReference type="ARBA" id="ARBA00023268"/>
    </source>
</evidence>
<evidence type="ECO:0000256" key="8">
    <source>
        <dbReference type="ARBA" id="ARBA00022695"/>
    </source>
</evidence>
<dbReference type="OrthoDB" id="9775031at2"/>
<comment type="pathway">
    <text evidence="2 20">Nucleotide-sugar biosynthesis; UDP-N-acetyl-alpha-D-glucosamine biosynthesis; N-acetyl-alpha-D-glucosamine 1-phosphate from alpha-D-glucosamine 6-phosphate (route II): step 2/2.</text>
</comment>
<evidence type="ECO:0000256" key="12">
    <source>
        <dbReference type="ARBA" id="ARBA00022960"/>
    </source>
</evidence>
<dbReference type="UniPathway" id="UPA00973"/>
<feature type="binding site" evidence="20">
    <location>
        <position position="351"/>
    </location>
    <ligand>
        <name>UDP-N-acetyl-alpha-D-glucosamine</name>
        <dbReference type="ChEBI" id="CHEBI:57705"/>
    </ligand>
</feature>
<dbReference type="InterPro" id="IPR005835">
    <property type="entry name" value="NTP_transferase_dom"/>
</dbReference>
<dbReference type="SUPFAM" id="SSF53448">
    <property type="entry name" value="Nucleotide-diphospho-sugar transferases"/>
    <property type="match status" value="1"/>
</dbReference>
<comment type="similarity">
    <text evidence="4 20">In the C-terminal section; belongs to the transferase hexapeptide repeat family.</text>
</comment>
<comment type="caution">
    <text evidence="23">The sequence shown here is derived from an EMBL/GenBank/DDBJ whole genome shotgun (WGS) entry which is preliminary data.</text>
</comment>
<comment type="catalytic activity">
    <reaction evidence="17 20">
        <text>alpha-D-glucosamine 1-phosphate + acetyl-CoA = N-acetyl-alpha-D-glucosamine 1-phosphate + CoA + H(+)</text>
        <dbReference type="Rhea" id="RHEA:13725"/>
        <dbReference type="ChEBI" id="CHEBI:15378"/>
        <dbReference type="ChEBI" id="CHEBI:57287"/>
        <dbReference type="ChEBI" id="CHEBI:57288"/>
        <dbReference type="ChEBI" id="CHEBI:57776"/>
        <dbReference type="ChEBI" id="CHEBI:58516"/>
        <dbReference type="EC" id="2.3.1.157"/>
    </reaction>
</comment>
<dbReference type="SUPFAM" id="SSF51161">
    <property type="entry name" value="Trimeric LpxA-like enzymes"/>
    <property type="match status" value="1"/>
</dbReference>
<dbReference type="PANTHER" id="PTHR43584:SF3">
    <property type="entry name" value="BIFUNCTIONAL PROTEIN GLMU"/>
    <property type="match status" value="1"/>
</dbReference>
<comment type="pathway">
    <text evidence="3 20">Nucleotide-sugar biosynthesis; UDP-N-acetyl-alpha-D-glucosamine biosynthesis; UDP-N-acetyl-alpha-D-glucosamine from N-acetyl-alpha-D-glucosamine 1-phosphate: step 1/1.</text>
</comment>
<dbReference type="InterPro" id="IPR050065">
    <property type="entry name" value="GlmU-like"/>
</dbReference>
<evidence type="ECO:0000256" key="3">
    <source>
        <dbReference type="ARBA" id="ARBA00005208"/>
    </source>
</evidence>
<feature type="binding site" evidence="20">
    <location>
        <position position="23"/>
    </location>
    <ligand>
        <name>UDP-N-acetyl-alpha-D-glucosamine</name>
        <dbReference type="ChEBI" id="CHEBI:57705"/>
    </ligand>
</feature>
<dbReference type="PANTHER" id="PTHR43584">
    <property type="entry name" value="NUCLEOTIDYL TRANSFERASE"/>
    <property type="match status" value="1"/>
</dbReference>
<dbReference type="RefSeq" id="WP_036835449.1">
    <property type="nucleotide sequence ID" value="NZ_AVPG01000022.1"/>
</dbReference>
<evidence type="ECO:0000256" key="20">
    <source>
        <dbReference type="HAMAP-Rule" id="MF_01631"/>
    </source>
</evidence>
<reference evidence="23 24" key="1">
    <citation type="submission" date="2013-08" db="EMBL/GenBank/DDBJ databases">
        <authorList>
            <person name="Huang J."/>
            <person name="Wang G."/>
        </authorList>
    </citation>
    <scope>NUCLEOTIDE SEQUENCE [LARGE SCALE GENOMIC DNA]</scope>
    <source>
        <strain evidence="23 24">JSM 072002</strain>
    </source>
</reference>
<dbReference type="CDD" id="cd03353">
    <property type="entry name" value="LbH_GlmU_C"/>
    <property type="match status" value="1"/>
</dbReference>
<feature type="active site" description="Proton acceptor" evidence="20">
    <location>
        <position position="363"/>
    </location>
</feature>
<feature type="region of interest" description="Pyrophosphorylase" evidence="20">
    <location>
        <begin position="1"/>
        <end position="230"/>
    </location>
</feature>
<keyword evidence="24" id="KW-1185">Reference proteome</keyword>
<dbReference type="InterPro" id="IPR018357">
    <property type="entry name" value="Hexapep_transf_CS"/>
</dbReference>
<evidence type="ECO:0000256" key="17">
    <source>
        <dbReference type="ARBA" id="ARBA00048247"/>
    </source>
</evidence>
<evidence type="ECO:0000256" key="19">
    <source>
        <dbReference type="ARBA" id="ARBA00049628"/>
    </source>
</evidence>
<dbReference type="Pfam" id="PF00132">
    <property type="entry name" value="Hexapep"/>
    <property type="match status" value="1"/>
</dbReference>
<sequence>MSNRYAVVLAAGKGTRMKSSLYKVLHPVCDKPMVQHVVDQLQALKLQDIITVVGHGAEQVQKQLNGSSQFVVQGEQLGTGHAVQQAESILANKKGTTLVVCGDTPLLTAETLNTLISFHEKEAAKVTVLTTHADNPTGYGRIVRSESGDVERIVEQKDATPQEQAIQEINSGTYCFDNEALFEALKHVSNDNAQGEYYLPDVLEILKKQQEKITAYQTMDYAETLGVNDRVALANAERIMQRRINEKHMRNGVHLIDPDHTYIGLDVTIEQDTVIQPGCVIKGETSIASGAEIGPHTEIYNCSIGAQTVVKQSVAHDSQIGTHVKIGPFAHIRPASALGDHVKVGNFVEIKKSVFGKGSKASHLSYIGDAEVGTDVNIGCGTITVNYDGVNKYLTSIGDGAFIGCNSNLVAPVSIGDAAYVAAGSTITEDVPSSSLTIARARQINKEGYVEKMKHSKKD</sequence>
<dbReference type="Pfam" id="PF00483">
    <property type="entry name" value="NTP_transferase"/>
    <property type="match status" value="1"/>
</dbReference>
<feature type="region of interest" description="N-acetyltransferase" evidence="20">
    <location>
        <begin position="252"/>
        <end position="459"/>
    </location>
</feature>
<evidence type="ECO:0000256" key="18">
    <source>
        <dbReference type="ARBA" id="ARBA00048493"/>
    </source>
</evidence>
<feature type="binding site" evidence="20">
    <location>
        <position position="103"/>
    </location>
    <ligand>
        <name>Mg(2+)</name>
        <dbReference type="ChEBI" id="CHEBI:18420"/>
    </ligand>
</feature>
<evidence type="ECO:0000259" key="21">
    <source>
        <dbReference type="Pfam" id="PF00483"/>
    </source>
</evidence>
<evidence type="ECO:0000256" key="1">
    <source>
        <dbReference type="ARBA" id="ARBA00004496"/>
    </source>
</evidence>
<dbReference type="EMBL" id="AVPG01000022">
    <property type="protein sequence ID" value="KGX85477.1"/>
    <property type="molecule type" value="Genomic_DNA"/>
</dbReference>
<comment type="catalytic activity">
    <reaction evidence="18 20">
        <text>N-acetyl-alpha-D-glucosamine 1-phosphate + UTP + H(+) = UDP-N-acetyl-alpha-D-glucosamine + diphosphate</text>
        <dbReference type="Rhea" id="RHEA:13509"/>
        <dbReference type="ChEBI" id="CHEBI:15378"/>
        <dbReference type="ChEBI" id="CHEBI:33019"/>
        <dbReference type="ChEBI" id="CHEBI:46398"/>
        <dbReference type="ChEBI" id="CHEBI:57705"/>
        <dbReference type="ChEBI" id="CHEBI:57776"/>
        <dbReference type="EC" id="2.7.7.23"/>
    </reaction>
</comment>
<keyword evidence="10 20" id="KW-0677">Repeat</keyword>
<dbReference type="HAMAP" id="MF_01631">
    <property type="entry name" value="GlmU"/>
    <property type="match status" value="1"/>
</dbReference>
<evidence type="ECO:0000256" key="15">
    <source>
        <dbReference type="ARBA" id="ARBA00023315"/>
    </source>
</evidence>
<dbReference type="NCBIfam" id="NF010934">
    <property type="entry name" value="PRK14354.1"/>
    <property type="match status" value="1"/>
</dbReference>
<comment type="subcellular location">
    <subcellularLocation>
        <location evidence="1 20">Cytoplasm</location>
    </subcellularLocation>
</comment>
<dbReference type="STRING" id="1385512.N784_08980"/>
<dbReference type="EC" id="2.7.7.23" evidence="20"/>
<feature type="binding site" evidence="20">
    <location>
        <begin position="78"/>
        <end position="79"/>
    </location>
    <ligand>
        <name>UDP-N-acetyl-alpha-D-glucosamine</name>
        <dbReference type="ChEBI" id="CHEBI:57705"/>
    </ligand>
</feature>
<dbReference type="GO" id="GO:0005737">
    <property type="term" value="C:cytoplasm"/>
    <property type="evidence" value="ECO:0007669"/>
    <property type="project" value="UniProtKB-SubCell"/>
</dbReference>
<dbReference type="GO" id="GO:0009245">
    <property type="term" value="P:lipid A biosynthetic process"/>
    <property type="evidence" value="ECO:0007669"/>
    <property type="project" value="UniProtKB-UniRule"/>
</dbReference>
<dbReference type="Gene3D" id="2.160.10.10">
    <property type="entry name" value="Hexapeptide repeat proteins"/>
    <property type="match status" value="1"/>
</dbReference>
<dbReference type="GO" id="GO:0006048">
    <property type="term" value="P:UDP-N-acetylglucosamine biosynthetic process"/>
    <property type="evidence" value="ECO:0007669"/>
    <property type="project" value="UniProtKB-UniPathway"/>
</dbReference>
<feature type="domain" description="Mannose-1-phosphate guanyltransferase C-terminal" evidence="22">
    <location>
        <begin position="266"/>
        <end position="353"/>
    </location>
</feature>
<evidence type="ECO:0000313" key="24">
    <source>
        <dbReference type="Proteomes" id="UP000030401"/>
    </source>
</evidence>
<feature type="binding site" evidence="20">
    <location>
        <begin position="9"/>
        <end position="12"/>
    </location>
    <ligand>
        <name>UDP-N-acetyl-alpha-D-glucosamine</name>
        <dbReference type="ChEBI" id="CHEBI:57705"/>
    </ligand>
</feature>
<evidence type="ECO:0000256" key="6">
    <source>
        <dbReference type="ARBA" id="ARBA00022490"/>
    </source>
</evidence>
<feature type="binding site" evidence="20">
    <location>
        <position position="440"/>
    </location>
    <ligand>
        <name>acetyl-CoA</name>
        <dbReference type="ChEBI" id="CHEBI:57288"/>
    </ligand>
</feature>
<dbReference type="InterPro" id="IPR005882">
    <property type="entry name" value="Bifunctional_GlmU"/>
</dbReference>
<keyword evidence="11 20" id="KW-0460">Magnesium</keyword>
<evidence type="ECO:0000256" key="16">
    <source>
        <dbReference type="ARBA" id="ARBA00023316"/>
    </source>
</evidence>
<evidence type="ECO:0000256" key="5">
    <source>
        <dbReference type="ARBA" id="ARBA00007947"/>
    </source>
</evidence>
<dbReference type="InterPro" id="IPR056729">
    <property type="entry name" value="GMPPB_C"/>
</dbReference>
<feature type="binding site" evidence="20">
    <location>
        <position position="155"/>
    </location>
    <ligand>
        <name>UDP-N-acetyl-alpha-D-glucosamine</name>
        <dbReference type="ChEBI" id="CHEBI:57705"/>
    </ligand>
</feature>
<keyword evidence="13 20" id="KW-0573">Peptidoglycan synthesis</keyword>
<keyword evidence="12 20" id="KW-0133">Cell shape</keyword>
<feature type="binding site" evidence="20">
    <location>
        <position position="423"/>
    </location>
    <ligand>
        <name>acetyl-CoA</name>
        <dbReference type="ChEBI" id="CHEBI:57288"/>
    </ligand>
</feature>
<dbReference type="Gene3D" id="3.90.550.10">
    <property type="entry name" value="Spore Coat Polysaccharide Biosynthesis Protein SpsA, Chain A"/>
    <property type="match status" value="1"/>
</dbReference>
<feature type="binding site" evidence="20">
    <location>
        <position position="228"/>
    </location>
    <ligand>
        <name>UDP-N-acetyl-alpha-D-glucosamine</name>
        <dbReference type="ChEBI" id="CHEBI:57705"/>
    </ligand>
</feature>
<feature type="binding site" evidence="20">
    <location>
        <position position="333"/>
    </location>
    <ligand>
        <name>UDP-N-acetyl-alpha-D-glucosamine</name>
        <dbReference type="ChEBI" id="CHEBI:57705"/>
    </ligand>
</feature>
<dbReference type="GO" id="GO:0019134">
    <property type="term" value="F:glucosamine-1-phosphate N-acetyltransferase activity"/>
    <property type="evidence" value="ECO:0007669"/>
    <property type="project" value="UniProtKB-UniRule"/>
</dbReference>
<dbReference type="eggNOG" id="COG1207">
    <property type="taxonomic scope" value="Bacteria"/>
</dbReference>
<dbReference type="GO" id="GO:0000902">
    <property type="term" value="P:cell morphogenesis"/>
    <property type="evidence" value="ECO:0007669"/>
    <property type="project" value="UniProtKB-UniRule"/>
</dbReference>
<dbReference type="GO" id="GO:0008360">
    <property type="term" value="P:regulation of cell shape"/>
    <property type="evidence" value="ECO:0007669"/>
    <property type="project" value="UniProtKB-KW"/>
</dbReference>
<evidence type="ECO:0000313" key="23">
    <source>
        <dbReference type="EMBL" id="KGX85477.1"/>
    </source>
</evidence>
<evidence type="ECO:0000256" key="9">
    <source>
        <dbReference type="ARBA" id="ARBA00022723"/>
    </source>
</evidence>
<dbReference type="InterPro" id="IPR001451">
    <property type="entry name" value="Hexapep"/>
</dbReference>
<dbReference type="PROSITE" id="PS00101">
    <property type="entry name" value="HEXAPEP_TRANSFERASES"/>
    <property type="match status" value="1"/>
</dbReference>
<feature type="binding site" evidence="20">
    <location>
        <position position="140"/>
    </location>
    <ligand>
        <name>UDP-N-acetyl-alpha-D-glucosamine</name>
        <dbReference type="ChEBI" id="CHEBI:57705"/>
    </ligand>
</feature>
<dbReference type="InterPro" id="IPR011004">
    <property type="entry name" value="Trimer_LpxA-like_sf"/>
</dbReference>
<evidence type="ECO:0000256" key="4">
    <source>
        <dbReference type="ARBA" id="ARBA00007707"/>
    </source>
</evidence>
<dbReference type="Proteomes" id="UP000030401">
    <property type="component" value="Unassembled WGS sequence"/>
</dbReference>
<evidence type="ECO:0000256" key="2">
    <source>
        <dbReference type="ARBA" id="ARBA00005166"/>
    </source>
</evidence>
<comment type="subunit">
    <text evidence="20">Homotrimer.</text>
</comment>
<dbReference type="GO" id="GO:0000287">
    <property type="term" value="F:magnesium ion binding"/>
    <property type="evidence" value="ECO:0007669"/>
    <property type="project" value="UniProtKB-UniRule"/>
</dbReference>
<accession>A0A0A5HPE2</accession>
<feature type="binding site" evidence="20">
    <location>
        <position position="366"/>
    </location>
    <ligand>
        <name>UDP-N-acetyl-alpha-D-glucosamine</name>
        <dbReference type="ChEBI" id="CHEBI:57705"/>
    </ligand>
</feature>
<feature type="binding site" evidence="20">
    <location>
        <begin position="386"/>
        <end position="387"/>
    </location>
    <ligand>
        <name>acetyl-CoA</name>
        <dbReference type="ChEBI" id="CHEBI:57288"/>
    </ligand>
</feature>
<proteinExistence type="inferred from homology"/>
<dbReference type="NCBIfam" id="TIGR01173">
    <property type="entry name" value="glmU"/>
    <property type="match status" value="1"/>
</dbReference>
<name>A0A0A5HPE2_9BACI</name>
<comment type="function">
    <text evidence="19 20">Catalyzes the last two sequential reactions in the de novo biosynthetic pathway for UDP-N-acetylglucosamine (UDP-GlcNAc). The C-terminal domain catalyzes the transfer of acetyl group from acetyl coenzyme A to glucosamine-1-phosphate (GlcN-1-P) to produce N-acetylglucosamine-1-phosphate (GlcNAc-1-P), which is converted into UDP-GlcNAc by the transfer of uridine 5-monophosphate (from uridine 5-triphosphate), a reaction catalyzed by the N-terminal domain.</text>
</comment>
<keyword evidence="7 20" id="KW-0808">Transferase</keyword>
<protein>
    <recommendedName>
        <fullName evidence="20">Bifunctional protein GlmU</fullName>
    </recommendedName>
    <domain>
        <recommendedName>
            <fullName evidence="20">UDP-N-acetylglucosamine pyrophosphorylase</fullName>
            <ecNumber evidence="20">2.7.7.23</ecNumber>
        </recommendedName>
        <alternativeName>
            <fullName evidence="20">N-acetylglucosamine-1-phosphate uridyltransferase</fullName>
        </alternativeName>
    </domain>
    <domain>
        <recommendedName>
            <fullName evidence="20">Glucosamine-1-phosphate N-acetyltransferase</fullName>
            <ecNumber evidence="20">2.3.1.157</ecNumber>
        </recommendedName>
    </domain>
</protein>
<keyword evidence="9 20" id="KW-0479">Metal-binding</keyword>
<feature type="binding site" evidence="20">
    <location>
        <position position="170"/>
    </location>
    <ligand>
        <name>UDP-N-acetyl-alpha-D-glucosamine</name>
        <dbReference type="ChEBI" id="CHEBI:57705"/>
    </ligand>
</feature>
<dbReference type="CDD" id="cd02540">
    <property type="entry name" value="GT2_GlmU_N_bac"/>
    <property type="match status" value="1"/>
</dbReference>
<dbReference type="EC" id="2.3.1.157" evidence="20"/>
<dbReference type="UniPathway" id="UPA00113">
    <property type="reaction ID" value="UER00532"/>
</dbReference>
<keyword evidence="16 20" id="KW-0961">Cell wall biogenesis/degradation</keyword>
<keyword evidence="8 20" id="KW-0548">Nucleotidyltransferase</keyword>
<feature type="domain" description="Nucleotidyl transferase" evidence="21">
    <location>
        <begin position="6"/>
        <end position="216"/>
    </location>
</feature>
<dbReference type="InterPro" id="IPR029044">
    <property type="entry name" value="Nucleotide-diphossugar_trans"/>
</dbReference>
<evidence type="ECO:0000256" key="10">
    <source>
        <dbReference type="ARBA" id="ARBA00022737"/>
    </source>
</evidence>
<dbReference type="GO" id="GO:0071555">
    <property type="term" value="P:cell wall organization"/>
    <property type="evidence" value="ECO:0007669"/>
    <property type="project" value="UniProtKB-KW"/>
</dbReference>
<organism evidence="23 24">
    <name type="scientific">Pontibacillus litoralis JSM 072002</name>
    <dbReference type="NCBI Taxonomy" id="1385512"/>
    <lineage>
        <taxon>Bacteria</taxon>
        <taxon>Bacillati</taxon>
        <taxon>Bacillota</taxon>
        <taxon>Bacilli</taxon>
        <taxon>Bacillales</taxon>
        <taxon>Bacillaceae</taxon>
        <taxon>Pontibacillus</taxon>
    </lineage>
</organism>
<feature type="region of interest" description="Linker" evidence="20">
    <location>
        <begin position="231"/>
        <end position="251"/>
    </location>
</feature>
<dbReference type="GO" id="GO:0009252">
    <property type="term" value="P:peptidoglycan biosynthetic process"/>
    <property type="evidence" value="ECO:0007669"/>
    <property type="project" value="UniProtKB-UniRule"/>
</dbReference>
<feature type="binding site" evidence="20">
    <location>
        <position position="228"/>
    </location>
    <ligand>
        <name>Mg(2+)</name>
        <dbReference type="ChEBI" id="CHEBI:18420"/>
    </ligand>
</feature>
<evidence type="ECO:0000259" key="22">
    <source>
        <dbReference type="Pfam" id="PF25087"/>
    </source>
</evidence>
<evidence type="ECO:0000256" key="13">
    <source>
        <dbReference type="ARBA" id="ARBA00022984"/>
    </source>
</evidence>
<dbReference type="GO" id="GO:0016020">
    <property type="term" value="C:membrane"/>
    <property type="evidence" value="ECO:0007669"/>
    <property type="project" value="GOC"/>
</dbReference>
<feature type="binding site" evidence="20">
    <location>
        <position position="377"/>
    </location>
    <ligand>
        <name>UDP-N-acetyl-alpha-D-glucosamine</name>
        <dbReference type="ChEBI" id="CHEBI:57705"/>
    </ligand>
</feature>
<comment type="caution">
    <text evidence="20">Lacks conserved residue(s) required for the propagation of feature annotation.</text>
</comment>
<dbReference type="AlphaFoldDB" id="A0A0A5HPE2"/>
<feature type="binding site" evidence="20">
    <location>
        <position position="73"/>
    </location>
    <ligand>
        <name>UDP-N-acetyl-alpha-D-glucosamine</name>
        <dbReference type="ChEBI" id="CHEBI:57705"/>
    </ligand>
</feature>
<gene>
    <name evidence="20 23" type="primary">glmU</name>
    <name evidence="23" type="ORF">N784_08980</name>
</gene>
<comment type="pathway">
    <text evidence="20">Bacterial outer membrane biogenesis; LPS lipid A biosynthesis.</text>
</comment>
<keyword evidence="14 20" id="KW-0511">Multifunctional enzyme</keyword>
<evidence type="ECO:0000256" key="7">
    <source>
        <dbReference type="ARBA" id="ARBA00022679"/>
    </source>
</evidence>